<evidence type="ECO:0000259" key="7">
    <source>
        <dbReference type="PROSITE" id="PS50071"/>
    </source>
</evidence>
<dbReference type="GO" id="GO:0003677">
    <property type="term" value="F:DNA binding"/>
    <property type="evidence" value="ECO:0007669"/>
    <property type="project" value="UniProtKB-UniRule"/>
</dbReference>
<dbReference type="InterPro" id="IPR050224">
    <property type="entry name" value="TALE_homeobox"/>
</dbReference>
<reference evidence="8 9" key="1">
    <citation type="journal article" date="2019" name="Fungal Biol. Biotechnol.">
        <title>Draft genome sequence of fastidious pathogen Ceratobasidium theobromae, which causes vascular-streak dieback in Theobroma cacao.</title>
        <authorList>
            <person name="Ali S.S."/>
            <person name="Asman A."/>
            <person name="Shao J."/>
            <person name="Firmansyah A.P."/>
            <person name="Susilo A.W."/>
            <person name="Rosmana A."/>
            <person name="McMahon P."/>
            <person name="Junaid M."/>
            <person name="Guest D."/>
            <person name="Kheng T.Y."/>
            <person name="Meinhardt L.W."/>
            <person name="Bailey B.A."/>
        </authorList>
    </citation>
    <scope>NUCLEOTIDE SEQUENCE [LARGE SCALE GENOMIC DNA]</scope>
    <source>
        <strain evidence="8 9">CT2</strain>
    </source>
</reference>
<feature type="compositionally biased region" description="Polar residues" evidence="6">
    <location>
        <begin position="53"/>
        <end position="73"/>
    </location>
</feature>
<dbReference type="GO" id="GO:0006355">
    <property type="term" value="P:regulation of DNA-templated transcription"/>
    <property type="evidence" value="ECO:0007669"/>
    <property type="project" value="InterPro"/>
</dbReference>
<dbReference type="PROSITE" id="PS50071">
    <property type="entry name" value="HOMEOBOX_2"/>
    <property type="match status" value="1"/>
</dbReference>
<dbReference type="EMBL" id="SSOP01000172">
    <property type="protein sequence ID" value="KAB5590407.1"/>
    <property type="molecule type" value="Genomic_DNA"/>
</dbReference>
<evidence type="ECO:0000256" key="6">
    <source>
        <dbReference type="SAM" id="MobiDB-lite"/>
    </source>
</evidence>
<evidence type="ECO:0000256" key="1">
    <source>
        <dbReference type="ARBA" id="ARBA00005800"/>
    </source>
</evidence>
<dbReference type="PANTHER" id="PTHR11850">
    <property type="entry name" value="HOMEOBOX PROTEIN TRANSCRIPTION FACTORS"/>
    <property type="match status" value="1"/>
</dbReference>
<comment type="similarity">
    <text evidence="1">Belongs to the TALE/M-ATYP homeobox family.</text>
</comment>
<feature type="DNA-binding region" description="Homeobox" evidence="5">
    <location>
        <begin position="139"/>
        <end position="197"/>
    </location>
</feature>
<comment type="subcellular location">
    <subcellularLocation>
        <location evidence="5">Nucleus</location>
    </subcellularLocation>
</comment>
<evidence type="ECO:0000313" key="9">
    <source>
        <dbReference type="Proteomes" id="UP000383932"/>
    </source>
</evidence>
<evidence type="ECO:0000256" key="4">
    <source>
        <dbReference type="ARBA" id="ARBA00023242"/>
    </source>
</evidence>
<dbReference type="InterPro" id="IPR001356">
    <property type="entry name" value="HD"/>
</dbReference>
<dbReference type="Pfam" id="PF05920">
    <property type="entry name" value="Homeobox_KN"/>
    <property type="match status" value="1"/>
</dbReference>
<dbReference type="Proteomes" id="UP000383932">
    <property type="component" value="Unassembled WGS sequence"/>
</dbReference>
<evidence type="ECO:0000313" key="8">
    <source>
        <dbReference type="EMBL" id="KAB5590407.1"/>
    </source>
</evidence>
<feature type="domain" description="Homeobox" evidence="7">
    <location>
        <begin position="137"/>
        <end position="196"/>
    </location>
</feature>
<evidence type="ECO:0000256" key="2">
    <source>
        <dbReference type="ARBA" id="ARBA00023125"/>
    </source>
</evidence>
<evidence type="ECO:0000256" key="3">
    <source>
        <dbReference type="ARBA" id="ARBA00023155"/>
    </source>
</evidence>
<keyword evidence="2 5" id="KW-0238">DNA-binding</keyword>
<sequence>MFAVQYDRSEPTSRRDSPSTSGSNTPSFSRPPVSLPPIGTMFGTDEYRYPRQQWFQGLDTRSASSSPESPATGSPTFAYSSTSSTSTAPAAKSSPGSPFSDKAALPTREWTAPVTVPVPPSDAPALSASPAPSPPPAPPQRRRGKLPKHVTETLRTWLLSHADHPYPTEEEKKMLCNVTSLTLSQVSNWMINARRRILVPASKQQAALNATTGPYMGIARSSAATDLARANRQSVSIPHVAPTHALPPSLDPYAGAYSLPHDMHRSSYPLSLSPRSGPAYAYPAPTLNSYYGAGLPLGYPAAPLVQPGPGRYYPDDSHPYSAH</sequence>
<dbReference type="GO" id="GO:0005634">
    <property type="term" value="C:nucleus"/>
    <property type="evidence" value="ECO:0007669"/>
    <property type="project" value="UniProtKB-SubCell"/>
</dbReference>
<dbReference type="InterPro" id="IPR009057">
    <property type="entry name" value="Homeodomain-like_sf"/>
</dbReference>
<protein>
    <submittedName>
        <fullName evidence="8">Homeobox protein</fullName>
    </submittedName>
</protein>
<feature type="compositionally biased region" description="Basic and acidic residues" evidence="6">
    <location>
        <begin position="7"/>
        <end position="17"/>
    </location>
</feature>
<dbReference type="AlphaFoldDB" id="A0A5N5QGI2"/>
<gene>
    <name evidence="8" type="ORF">CTheo_6146</name>
</gene>
<keyword evidence="3 5" id="KW-0371">Homeobox</keyword>
<keyword evidence="9" id="KW-1185">Reference proteome</keyword>
<dbReference type="Gene3D" id="1.10.10.60">
    <property type="entry name" value="Homeodomain-like"/>
    <property type="match status" value="1"/>
</dbReference>
<feature type="compositionally biased region" description="Low complexity" evidence="6">
    <location>
        <begin position="74"/>
        <end position="100"/>
    </location>
</feature>
<dbReference type="CDD" id="cd00086">
    <property type="entry name" value="homeodomain"/>
    <property type="match status" value="1"/>
</dbReference>
<keyword evidence="4 5" id="KW-0539">Nucleus</keyword>
<evidence type="ECO:0000256" key="5">
    <source>
        <dbReference type="PROSITE-ProRule" id="PRU00108"/>
    </source>
</evidence>
<proteinExistence type="inferred from homology"/>
<dbReference type="SMART" id="SM00389">
    <property type="entry name" value="HOX"/>
    <property type="match status" value="1"/>
</dbReference>
<feature type="compositionally biased region" description="Polar residues" evidence="6">
    <location>
        <begin position="18"/>
        <end position="28"/>
    </location>
</feature>
<dbReference type="InterPro" id="IPR008422">
    <property type="entry name" value="KN_HD"/>
</dbReference>
<feature type="region of interest" description="Disordered" evidence="6">
    <location>
        <begin position="1"/>
        <end position="147"/>
    </location>
</feature>
<dbReference type="OrthoDB" id="10056939at2759"/>
<accession>A0A5N5QGI2</accession>
<comment type="caution">
    <text evidence="8">The sequence shown here is derived from an EMBL/GenBank/DDBJ whole genome shotgun (WGS) entry which is preliminary data.</text>
</comment>
<name>A0A5N5QGI2_9AGAM</name>
<organism evidence="8 9">
    <name type="scientific">Ceratobasidium theobromae</name>
    <dbReference type="NCBI Taxonomy" id="1582974"/>
    <lineage>
        <taxon>Eukaryota</taxon>
        <taxon>Fungi</taxon>
        <taxon>Dikarya</taxon>
        <taxon>Basidiomycota</taxon>
        <taxon>Agaricomycotina</taxon>
        <taxon>Agaricomycetes</taxon>
        <taxon>Cantharellales</taxon>
        <taxon>Ceratobasidiaceae</taxon>
        <taxon>Ceratobasidium</taxon>
    </lineage>
</organism>
<dbReference type="SUPFAM" id="SSF46689">
    <property type="entry name" value="Homeodomain-like"/>
    <property type="match status" value="1"/>
</dbReference>